<dbReference type="GO" id="GO:0005524">
    <property type="term" value="F:ATP binding"/>
    <property type="evidence" value="ECO:0007669"/>
    <property type="project" value="UniProtKB-KW"/>
</dbReference>
<dbReference type="Gene3D" id="3.90.1200.10">
    <property type="match status" value="1"/>
</dbReference>
<evidence type="ECO:0000256" key="3">
    <source>
        <dbReference type="ARBA" id="ARBA00022741"/>
    </source>
</evidence>
<dbReference type="SUPFAM" id="SSF56112">
    <property type="entry name" value="Protein kinase-like (PK-like)"/>
    <property type="match status" value="1"/>
</dbReference>
<gene>
    <name evidence="7" type="ORF">UFOPK1726_00185</name>
</gene>
<keyword evidence="4" id="KW-0418">Kinase</keyword>
<protein>
    <submittedName>
        <fullName evidence="7">Unannotated protein</fullName>
    </submittedName>
</protein>
<dbReference type="EMBL" id="CAEZTT010000010">
    <property type="protein sequence ID" value="CAB4569363.1"/>
    <property type="molecule type" value="Genomic_DNA"/>
</dbReference>
<proteinExistence type="inferred from homology"/>
<dbReference type="Gene3D" id="3.30.200.20">
    <property type="entry name" value="Phosphorylase Kinase, domain 1"/>
    <property type="match status" value="1"/>
</dbReference>
<evidence type="ECO:0000256" key="5">
    <source>
        <dbReference type="ARBA" id="ARBA00022840"/>
    </source>
</evidence>
<evidence type="ECO:0000259" key="6">
    <source>
        <dbReference type="Pfam" id="PF01636"/>
    </source>
</evidence>
<evidence type="ECO:0000256" key="2">
    <source>
        <dbReference type="ARBA" id="ARBA00022679"/>
    </source>
</evidence>
<dbReference type="Pfam" id="PF01636">
    <property type="entry name" value="APH"/>
    <property type="match status" value="1"/>
</dbReference>
<organism evidence="7">
    <name type="scientific">freshwater metagenome</name>
    <dbReference type="NCBI Taxonomy" id="449393"/>
    <lineage>
        <taxon>unclassified sequences</taxon>
        <taxon>metagenomes</taxon>
        <taxon>ecological metagenomes</taxon>
    </lineage>
</organism>
<dbReference type="InterPro" id="IPR011009">
    <property type="entry name" value="Kinase-like_dom_sf"/>
</dbReference>
<sequence>MNLLNENSVVDFLISHGIIKWDERVFVEELTGGVSNTVLAIKTDSVDLVLKQALPVLRVAQRWEADPRRAVVEANALKLYHSITPNQVPDLAFLDSEAFVLIMQRVPRDSTVWRTDLLSGKFEFNVADVLGSTLAQWHLYGQAQYAKLQEFRQDELFEQLRIDPFYRYVAGKNPMIQSNIQLLIDELEQQRITLVHGDFSPKNIMVSDAGSVYVLDYEVTNLGNPVFDLAFLLGHLVCKFFRAPKDQEKEIAEMASRFIASYCAKRELPDSLAHHTALIALARVEGKSPVDYLSSHQQNKLQKFTKEVLSSPIGLDTLKLFDTDAK</sequence>
<keyword evidence="2" id="KW-0808">Transferase</keyword>
<dbReference type="InterPro" id="IPR002575">
    <property type="entry name" value="Aminoglycoside_PTrfase"/>
</dbReference>
<comment type="similarity">
    <text evidence="1">Belongs to the methylthioribose kinase family.</text>
</comment>
<dbReference type="AlphaFoldDB" id="A0A6J6E521"/>
<accession>A0A6J6E521</accession>
<evidence type="ECO:0000256" key="1">
    <source>
        <dbReference type="ARBA" id="ARBA00010165"/>
    </source>
</evidence>
<evidence type="ECO:0000313" key="7">
    <source>
        <dbReference type="EMBL" id="CAB4569363.1"/>
    </source>
</evidence>
<keyword evidence="5" id="KW-0067">ATP-binding</keyword>
<dbReference type="PANTHER" id="PTHR34273">
    <property type="entry name" value="METHYLTHIORIBOSE KINASE"/>
    <property type="match status" value="1"/>
</dbReference>
<feature type="domain" description="Aminoglycoside phosphotransferase" evidence="6">
    <location>
        <begin position="28"/>
        <end position="242"/>
    </location>
</feature>
<keyword evidence="3" id="KW-0547">Nucleotide-binding</keyword>
<evidence type="ECO:0000256" key="4">
    <source>
        <dbReference type="ARBA" id="ARBA00022777"/>
    </source>
</evidence>
<dbReference type="PANTHER" id="PTHR34273:SF2">
    <property type="entry name" value="METHYLTHIORIBOSE KINASE"/>
    <property type="match status" value="1"/>
</dbReference>
<name>A0A6J6E521_9ZZZZ</name>
<reference evidence="7" key="1">
    <citation type="submission" date="2020-05" db="EMBL/GenBank/DDBJ databases">
        <authorList>
            <person name="Chiriac C."/>
            <person name="Salcher M."/>
            <person name="Ghai R."/>
            <person name="Kavagutti S V."/>
        </authorList>
    </citation>
    <scope>NUCLEOTIDE SEQUENCE</scope>
</reference>
<dbReference type="GO" id="GO:0016301">
    <property type="term" value="F:kinase activity"/>
    <property type="evidence" value="ECO:0007669"/>
    <property type="project" value="UniProtKB-KW"/>
</dbReference>